<organism evidence="9 10">
    <name type="scientific">Oikopleura dioica</name>
    <name type="common">Tunicate</name>
    <dbReference type="NCBI Taxonomy" id="34765"/>
    <lineage>
        <taxon>Eukaryota</taxon>
        <taxon>Metazoa</taxon>
        <taxon>Chordata</taxon>
        <taxon>Tunicata</taxon>
        <taxon>Appendicularia</taxon>
        <taxon>Copelata</taxon>
        <taxon>Oikopleuridae</taxon>
        <taxon>Oikopleura</taxon>
    </lineage>
</organism>
<evidence type="ECO:0000313" key="10">
    <source>
        <dbReference type="Proteomes" id="UP001158576"/>
    </source>
</evidence>
<gene>
    <name evidence="9" type="ORF">OKIOD_LOCUS664</name>
</gene>
<evidence type="ECO:0000256" key="6">
    <source>
        <dbReference type="ARBA" id="ARBA00022842"/>
    </source>
</evidence>
<evidence type="ECO:0000259" key="7">
    <source>
        <dbReference type="SMART" id="SM00477"/>
    </source>
</evidence>
<dbReference type="Gene3D" id="3.40.570.10">
    <property type="entry name" value="Extracellular Endonuclease, subunit A"/>
    <property type="match status" value="1"/>
</dbReference>
<dbReference type="Pfam" id="PF01223">
    <property type="entry name" value="Endonuclease_NS"/>
    <property type="match status" value="1"/>
</dbReference>
<dbReference type="InterPro" id="IPR039015">
    <property type="entry name" value="ENDOD1"/>
</dbReference>
<dbReference type="InterPro" id="IPR044925">
    <property type="entry name" value="His-Me_finger_sf"/>
</dbReference>
<reference evidence="9 10" key="1">
    <citation type="submission" date="2021-04" db="EMBL/GenBank/DDBJ databases">
        <authorList>
            <person name="Bliznina A."/>
        </authorList>
    </citation>
    <scope>NUCLEOTIDE SEQUENCE [LARGE SCALE GENOMIC DNA]</scope>
</reference>
<evidence type="ECO:0000256" key="1">
    <source>
        <dbReference type="ARBA" id="ARBA00001946"/>
    </source>
</evidence>
<keyword evidence="10" id="KW-1185">Reference proteome</keyword>
<evidence type="ECO:0000256" key="3">
    <source>
        <dbReference type="ARBA" id="ARBA00022722"/>
    </source>
</evidence>
<accession>A0ABN7RPF9</accession>
<feature type="domain" description="DNA/RNA non-specific endonuclease/pyrophosphatase/phosphodiesterase" evidence="8">
    <location>
        <begin position="176"/>
        <end position="364"/>
    </location>
</feature>
<dbReference type="SUPFAM" id="SSF54060">
    <property type="entry name" value="His-Me finger endonucleases"/>
    <property type="match status" value="1"/>
</dbReference>
<keyword evidence="5" id="KW-0255">Endonuclease</keyword>
<comment type="cofactor">
    <cofactor evidence="1">
        <name>Mg(2+)</name>
        <dbReference type="ChEBI" id="CHEBI:18420"/>
    </cofactor>
</comment>
<keyword evidence="6" id="KW-0460">Magnesium</keyword>
<keyword evidence="4" id="KW-0479">Metal-binding</keyword>
<dbReference type="Proteomes" id="UP001158576">
    <property type="component" value="Chromosome PAR"/>
</dbReference>
<keyword evidence="3" id="KW-0540">Nuclease</keyword>
<evidence type="ECO:0000256" key="4">
    <source>
        <dbReference type="ARBA" id="ARBA00022723"/>
    </source>
</evidence>
<feature type="domain" description="ENPP1-3/EXOG-like endonuclease/phosphodiesterase" evidence="7">
    <location>
        <begin position="177"/>
        <end position="365"/>
    </location>
</feature>
<name>A0ABN7RPF9_OIKDI</name>
<dbReference type="PROSITE" id="PS01070">
    <property type="entry name" value="NUCLEASE_NON_SPEC"/>
    <property type="match status" value="1"/>
</dbReference>
<dbReference type="InterPro" id="IPR044929">
    <property type="entry name" value="DNA/RNA_non-sp_Endonuclease_sf"/>
</dbReference>
<evidence type="ECO:0000256" key="2">
    <source>
        <dbReference type="ARBA" id="ARBA00010052"/>
    </source>
</evidence>
<keyword evidence="5" id="KW-0378">Hydrolase</keyword>
<evidence type="ECO:0000256" key="5">
    <source>
        <dbReference type="ARBA" id="ARBA00022759"/>
    </source>
</evidence>
<dbReference type="EMBL" id="OU015568">
    <property type="protein sequence ID" value="CAG5078863.1"/>
    <property type="molecule type" value="Genomic_DNA"/>
</dbReference>
<dbReference type="SMART" id="SM00477">
    <property type="entry name" value="NUC"/>
    <property type="match status" value="1"/>
</dbReference>
<evidence type="ECO:0000313" key="9">
    <source>
        <dbReference type="EMBL" id="CAG5078863.1"/>
    </source>
</evidence>
<dbReference type="SMART" id="SM00892">
    <property type="entry name" value="Endonuclease_NS"/>
    <property type="match status" value="1"/>
</dbReference>
<proteinExistence type="inferred from homology"/>
<dbReference type="InterPro" id="IPR001604">
    <property type="entry name" value="Endo_G_ENPP1-like_dom"/>
</dbReference>
<protein>
    <submittedName>
        <fullName evidence="9">Oidioi.mRNA.OKI2018_I69.PAR.g9106.t1.cds</fullName>
    </submittedName>
</protein>
<comment type="similarity">
    <text evidence="2">Belongs to the DNA/RNA non-specific endonuclease family.</text>
</comment>
<dbReference type="PANTHER" id="PTHR21472:SF7">
    <property type="entry name" value="ENDONUCLEASE G, MITOCHONDRIAL-LIKE ISOFORM X2"/>
    <property type="match status" value="1"/>
</dbReference>
<evidence type="ECO:0000259" key="8">
    <source>
        <dbReference type="SMART" id="SM00892"/>
    </source>
</evidence>
<sequence>MTNDVSLSNISVSLNNTSTNDPNTTVATNTAADESTDYYFSSSDQFYLYIDCEIPPNFSEIIRNTSELICKRKPLKISLFAFDLVCAAYFQENEIYRGVPKSITTIFPQLFELMINPLKAVCIVFGQALGAYVPGQNPVNCGSNYFRPGAEWPLQSRLGGAQSGKTVRLCQNNYGKTHYYATLFNTDTNVPVYSAVKIRRNKYASTYPRPSSNWHYMCNGLCGTSTPSSTTSFYSNLSSVGSSNYGNCDHWQPQDNDYLGNNAAIGIDRGHLIPNALMNQNEDAAKSTFTLTNVSPQYSTFNQQAWNQLECMVRKFMEEEINNEDVWIIVGTYGKVGTMNGNDSSKNNVDIPEFYWHAFCYTGTG</sequence>
<dbReference type="InterPro" id="IPR020821">
    <property type="entry name" value="ENPP1-3/EXOG-like_nuc-like"/>
</dbReference>
<dbReference type="PANTHER" id="PTHR21472">
    <property type="entry name" value="ENDONUCLEASE DOMAIN-CONTAINING 1 PROTEIN ENDOD1"/>
    <property type="match status" value="1"/>
</dbReference>
<dbReference type="InterPro" id="IPR018524">
    <property type="entry name" value="DNA/RNA_endonuclease_AS"/>
</dbReference>